<proteinExistence type="predicted"/>
<dbReference type="Proteomes" id="UP001386955">
    <property type="component" value="Unassembled WGS sequence"/>
</dbReference>
<evidence type="ECO:0000313" key="2">
    <source>
        <dbReference type="EMBL" id="KAK7397216.1"/>
    </source>
</evidence>
<comment type="caution">
    <text evidence="2">The sequence shown here is derived from an EMBL/GenBank/DDBJ whole genome shotgun (WGS) entry which is preliminary data.</text>
</comment>
<organism evidence="2 3">
    <name type="scientific">Psophocarpus tetragonolobus</name>
    <name type="common">Winged bean</name>
    <name type="synonym">Dolichos tetragonolobus</name>
    <dbReference type="NCBI Taxonomy" id="3891"/>
    <lineage>
        <taxon>Eukaryota</taxon>
        <taxon>Viridiplantae</taxon>
        <taxon>Streptophyta</taxon>
        <taxon>Embryophyta</taxon>
        <taxon>Tracheophyta</taxon>
        <taxon>Spermatophyta</taxon>
        <taxon>Magnoliopsida</taxon>
        <taxon>eudicotyledons</taxon>
        <taxon>Gunneridae</taxon>
        <taxon>Pentapetalae</taxon>
        <taxon>rosids</taxon>
        <taxon>fabids</taxon>
        <taxon>Fabales</taxon>
        <taxon>Fabaceae</taxon>
        <taxon>Papilionoideae</taxon>
        <taxon>50 kb inversion clade</taxon>
        <taxon>NPAAA clade</taxon>
        <taxon>indigoferoid/millettioid clade</taxon>
        <taxon>Phaseoleae</taxon>
        <taxon>Psophocarpus</taxon>
    </lineage>
</organism>
<reference evidence="2 3" key="1">
    <citation type="submission" date="2024-01" db="EMBL/GenBank/DDBJ databases">
        <title>The genomes of 5 underutilized Papilionoideae crops provide insights into root nodulation and disease resistanc.</title>
        <authorList>
            <person name="Jiang F."/>
        </authorList>
    </citation>
    <scope>NUCLEOTIDE SEQUENCE [LARGE SCALE GENOMIC DNA]</scope>
    <source>
        <strain evidence="2">DUOXIRENSHENG_FW03</strain>
        <tissue evidence="2">Leaves</tissue>
    </source>
</reference>
<feature type="chain" id="PRO_5042836226" evidence="1">
    <location>
        <begin position="30"/>
        <end position="101"/>
    </location>
</feature>
<evidence type="ECO:0000313" key="3">
    <source>
        <dbReference type="Proteomes" id="UP001386955"/>
    </source>
</evidence>
<dbReference type="AlphaFoldDB" id="A0AAN9SIP7"/>
<protein>
    <submittedName>
        <fullName evidence="2">Uncharacterized protein</fullName>
    </submittedName>
</protein>
<feature type="signal peptide" evidence="1">
    <location>
        <begin position="1"/>
        <end position="29"/>
    </location>
</feature>
<name>A0AAN9SIP7_PSOTE</name>
<accession>A0AAN9SIP7</accession>
<dbReference type="EMBL" id="JAYMYS010000004">
    <property type="protein sequence ID" value="KAK7397216.1"/>
    <property type="molecule type" value="Genomic_DNA"/>
</dbReference>
<keyword evidence="1" id="KW-0732">Signal</keyword>
<keyword evidence="3" id="KW-1185">Reference proteome</keyword>
<gene>
    <name evidence="2" type="ORF">VNO78_18383</name>
</gene>
<evidence type="ECO:0000256" key="1">
    <source>
        <dbReference type="SAM" id="SignalP"/>
    </source>
</evidence>
<sequence>MMVDNSRTQVGCVLLILLTISVLNHQVLGARFVKEVEHVLNKSALWRKSFKNETNGDSYATVNRVVPSSPDPLHNSVKRAVSFIQQRYREVAQLNYLSAAF</sequence>